<dbReference type="GO" id="GO:0016747">
    <property type="term" value="F:acyltransferase activity, transferring groups other than amino-acyl groups"/>
    <property type="evidence" value="ECO:0007669"/>
    <property type="project" value="InterPro"/>
</dbReference>
<feature type="domain" description="Acyltransferase 3" evidence="3">
    <location>
        <begin position="271"/>
        <end position="663"/>
    </location>
</feature>
<evidence type="ECO:0000259" key="3">
    <source>
        <dbReference type="Pfam" id="PF01757"/>
    </source>
</evidence>
<dbReference type="OMA" id="PELMYPE"/>
<feature type="transmembrane region" description="Helical" evidence="1">
    <location>
        <begin position="645"/>
        <end position="667"/>
    </location>
</feature>
<feature type="transmembrane region" description="Helical" evidence="1">
    <location>
        <begin position="541"/>
        <end position="560"/>
    </location>
</feature>
<evidence type="ECO:0000256" key="2">
    <source>
        <dbReference type="SAM" id="SignalP"/>
    </source>
</evidence>
<dbReference type="PANTHER" id="PTHR11161">
    <property type="entry name" value="O-ACYLTRANSFERASE"/>
    <property type="match status" value="1"/>
</dbReference>
<evidence type="ECO:0000313" key="5">
    <source>
        <dbReference type="Proteomes" id="UP000076078"/>
    </source>
</evidence>
<dbReference type="InterPro" id="IPR002656">
    <property type="entry name" value="Acyl_transf_3_dom"/>
</dbReference>
<dbReference type="OrthoDB" id="18003at2759"/>
<proteinExistence type="predicted"/>
<dbReference type="InterPro" id="IPR052728">
    <property type="entry name" value="O2_lipid_transport_reg"/>
</dbReference>
<gene>
    <name evidence="4" type="ORF">DLAC_08670</name>
</gene>
<name>A0A151Z7Z0_TIELA</name>
<feature type="transmembrane region" description="Helical" evidence="1">
    <location>
        <begin position="504"/>
        <end position="521"/>
    </location>
</feature>
<feature type="transmembrane region" description="Helical" evidence="1">
    <location>
        <begin position="456"/>
        <end position="480"/>
    </location>
</feature>
<keyword evidence="1" id="KW-1133">Transmembrane helix</keyword>
<accession>A0A151Z7Z0</accession>
<dbReference type="Pfam" id="PF01757">
    <property type="entry name" value="Acyl_transf_3"/>
    <property type="match status" value="1"/>
</dbReference>
<feature type="transmembrane region" description="Helical" evidence="1">
    <location>
        <begin position="371"/>
        <end position="395"/>
    </location>
</feature>
<reference evidence="4 5" key="1">
    <citation type="submission" date="2015-12" db="EMBL/GenBank/DDBJ databases">
        <title>Dictyostelia acquired genes for synthesis and detection of signals that induce cell-type specialization by lateral gene transfer from prokaryotes.</title>
        <authorList>
            <person name="Gloeckner G."/>
            <person name="Schaap P."/>
        </authorList>
    </citation>
    <scope>NUCLEOTIDE SEQUENCE [LARGE SCALE GENOMIC DNA]</scope>
    <source>
        <strain evidence="4 5">TK</strain>
    </source>
</reference>
<keyword evidence="2" id="KW-0732">Signal</keyword>
<sequence>MKFIIVCLLTLLVSLVASVPPLISQPCQEAMGEILQFTYPNATEMVLYCGLKMNDLGNIDGCLSLPSNVSQFCIYQNELPYSGVGGNYYVGVCYPTVCTEDDIRYLVPSYSLSPPGVNSTTALVHCYNSQDEENRVYPIGAKIMLVFSGVIGLFLFIGTLIDWIYYQRLCNQKKHDTNNTHSEHLSLLLNHDNDLSLSDTPSSTSGPAFLERECLLFFEPDNPPLLIKLLLCFSLIKNYKSFITVYPSPPVTSTTGLLKTNPTSSDRPYFDSLDGIRTLSMIWVVLGHSLLFNTLVGYDNYQVIFEVFQRFSFQIIPAGVFAVDIFFMLSGFLVCFTVLQQLKKIRPDGGNGGIKFWIMYLIHRFIRLSPLYYYLLFAFMYIGPLLSYGPLAYIYQTTELDPTCPGAWYTNLLYYNNLVNMGIECFPVSWYLANDMQFFVFSILIFCLYKKNKIAGWILMGFLLLFSFSISFGVTLKYGIEPFFDMQETPPTGSIYLTDIYQKPWFRIGPYLVGMMVGILYHDHNALLKKIYSCWMRRYTIFFIGFSLTFIFTFIPYTAWQGKGWNQAQNALWNAFSHTMFPVGVVGYMIGSFYGYGGILKWFLEQKIFKVLSKLTYATYLCHELVVYIRIVSATQMFHYSWTEYSYTFIGNLVSAMFVAFCLHLCIEKPAINIERLIFQK</sequence>
<feature type="chain" id="PRO_5007592971" description="Acyltransferase 3 domain-containing protein" evidence="2">
    <location>
        <begin position="19"/>
        <end position="681"/>
    </location>
</feature>
<dbReference type="Proteomes" id="UP000076078">
    <property type="component" value="Unassembled WGS sequence"/>
</dbReference>
<keyword evidence="5" id="KW-1185">Reference proteome</keyword>
<feature type="transmembrane region" description="Helical" evidence="1">
    <location>
        <begin position="580"/>
        <end position="603"/>
    </location>
</feature>
<dbReference type="EMBL" id="LODT01000037">
    <property type="protein sequence ID" value="KYQ90086.1"/>
    <property type="molecule type" value="Genomic_DNA"/>
</dbReference>
<feature type="transmembrane region" description="Helical" evidence="1">
    <location>
        <begin position="143"/>
        <end position="165"/>
    </location>
</feature>
<dbReference type="InParanoid" id="A0A151Z7Z0"/>
<feature type="transmembrane region" description="Helical" evidence="1">
    <location>
        <begin position="315"/>
        <end position="339"/>
    </location>
</feature>
<feature type="transmembrane region" description="Helical" evidence="1">
    <location>
        <begin position="428"/>
        <end position="449"/>
    </location>
</feature>
<evidence type="ECO:0000256" key="1">
    <source>
        <dbReference type="SAM" id="Phobius"/>
    </source>
</evidence>
<organism evidence="4 5">
    <name type="scientific">Tieghemostelium lacteum</name>
    <name type="common">Slime mold</name>
    <name type="synonym">Dictyostelium lacteum</name>
    <dbReference type="NCBI Taxonomy" id="361077"/>
    <lineage>
        <taxon>Eukaryota</taxon>
        <taxon>Amoebozoa</taxon>
        <taxon>Evosea</taxon>
        <taxon>Eumycetozoa</taxon>
        <taxon>Dictyostelia</taxon>
        <taxon>Dictyosteliales</taxon>
        <taxon>Raperosteliaceae</taxon>
        <taxon>Tieghemostelium</taxon>
    </lineage>
</organism>
<evidence type="ECO:0000313" key="4">
    <source>
        <dbReference type="EMBL" id="KYQ90086.1"/>
    </source>
</evidence>
<keyword evidence="1" id="KW-0472">Membrane</keyword>
<feature type="transmembrane region" description="Helical" evidence="1">
    <location>
        <begin position="615"/>
        <end position="633"/>
    </location>
</feature>
<feature type="signal peptide" evidence="2">
    <location>
        <begin position="1"/>
        <end position="18"/>
    </location>
</feature>
<feature type="transmembrane region" description="Helical" evidence="1">
    <location>
        <begin position="276"/>
        <end position="295"/>
    </location>
</feature>
<dbReference type="AlphaFoldDB" id="A0A151Z7Z0"/>
<keyword evidence="1" id="KW-0812">Transmembrane</keyword>
<dbReference type="PANTHER" id="PTHR11161:SF0">
    <property type="entry name" value="O-ACYLTRANSFERASE LIKE PROTEIN"/>
    <property type="match status" value="1"/>
</dbReference>
<comment type="caution">
    <text evidence="4">The sequence shown here is derived from an EMBL/GenBank/DDBJ whole genome shotgun (WGS) entry which is preliminary data.</text>
</comment>
<protein>
    <recommendedName>
        <fullName evidence="3">Acyltransferase 3 domain-containing protein</fullName>
    </recommendedName>
</protein>